<dbReference type="OrthoDB" id="8965954at2"/>
<feature type="transmembrane region" description="Helical" evidence="1">
    <location>
        <begin position="49"/>
        <end position="71"/>
    </location>
</feature>
<evidence type="ECO:0000259" key="2">
    <source>
        <dbReference type="Pfam" id="PF13239"/>
    </source>
</evidence>
<keyword evidence="1" id="KW-1133">Transmembrane helix</keyword>
<keyword evidence="4" id="KW-1185">Reference proteome</keyword>
<feature type="domain" description="2TM" evidence="2">
    <location>
        <begin position="11"/>
        <end position="90"/>
    </location>
</feature>
<keyword evidence="3" id="KW-0418">Kinase</keyword>
<dbReference type="EMBL" id="MAKX01000002">
    <property type="protein sequence ID" value="OCK43100.1"/>
    <property type="molecule type" value="Genomic_DNA"/>
</dbReference>
<gene>
    <name evidence="3" type="ORF">BA195_07240</name>
</gene>
<sequence length="96" mass="11627">MEDREPQQYIQAQKRVKKIKGFYTHLTIYCIVIPIIIFANLKFEPHFHWFWFSLIGWGTGLFCHFLSVFVFSKTSIVKNWEERKIKEIMNEGKKNK</sequence>
<dbReference type="Proteomes" id="UP000093186">
    <property type="component" value="Unassembled WGS sequence"/>
</dbReference>
<organism evidence="3 4">
    <name type="scientific">Tenacibaculum soleae</name>
    <dbReference type="NCBI Taxonomy" id="447689"/>
    <lineage>
        <taxon>Bacteria</taxon>
        <taxon>Pseudomonadati</taxon>
        <taxon>Bacteroidota</taxon>
        <taxon>Flavobacteriia</taxon>
        <taxon>Flavobacteriales</taxon>
        <taxon>Flavobacteriaceae</taxon>
        <taxon>Tenacibaculum</taxon>
    </lineage>
</organism>
<keyword evidence="1" id="KW-0812">Transmembrane</keyword>
<dbReference type="InterPro" id="IPR025698">
    <property type="entry name" value="2TM_dom"/>
</dbReference>
<name>A0A1B9XZW3_9FLAO</name>
<feature type="transmembrane region" description="Helical" evidence="1">
    <location>
        <begin position="21"/>
        <end position="43"/>
    </location>
</feature>
<evidence type="ECO:0000313" key="4">
    <source>
        <dbReference type="Proteomes" id="UP000093186"/>
    </source>
</evidence>
<keyword evidence="3" id="KW-0808">Transferase</keyword>
<evidence type="ECO:0000256" key="1">
    <source>
        <dbReference type="SAM" id="Phobius"/>
    </source>
</evidence>
<dbReference type="Pfam" id="PF13239">
    <property type="entry name" value="2TM"/>
    <property type="match status" value="1"/>
</dbReference>
<protein>
    <submittedName>
        <fullName evidence="3">Histidine kinase</fullName>
    </submittedName>
</protein>
<dbReference type="AlphaFoldDB" id="A0A1B9XZW3"/>
<reference evidence="3 4" key="1">
    <citation type="submission" date="2016-06" db="EMBL/GenBank/DDBJ databases">
        <title>Draft Genome Sequence of Tenacibaculum soleae UCD-KL19.</title>
        <authorList>
            <person name="Eisen J.A."/>
            <person name="Coil D.A."/>
            <person name="Lujan K.M."/>
        </authorList>
    </citation>
    <scope>NUCLEOTIDE SEQUENCE [LARGE SCALE GENOMIC DNA]</scope>
    <source>
        <strain evidence="3 4">UCD-KL19</strain>
    </source>
</reference>
<dbReference type="STRING" id="447689.BA195_07240"/>
<keyword evidence="1" id="KW-0472">Membrane</keyword>
<accession>A0A1B9XZW3</accession>
<proteinExistence type="predicted"/>
<evidence type="ECO:0000313" key="3">
    <source>
        <dbReference type="EMBL" id="OCK43100.1"/>
    </source>
</evidence>
<comment type="caution">
    <text evidence="3">The sequence shown here is derived from an EMBL/GenBank/DDBJ whole genome shotgun (WGS) entry which is preliminary data.</text>
</comment>
<dbReference type="GO" id="GO:0016301">
    <property type="term" value="F:kinase activity"/>
    <property type="evidence" value="ECO:0007669"/>
    <property type="project" value="UniProtKB-KW"/>
</dbReference>